<dbReference type="GO" id="GO:0016887">
    <property type="term" value="F:ATP hydrolysis activity"/>
    <property type="evidence" value="ECO:0007669"/>
    <property type="project" value="InterPro"/>
</dbReference>
<gene>
    <name evidence="8" type="ORF">EHE19_007965</name>
</gene>
<dbReference type="FunFam" id="3.40.50.300:FF:000010">
    <property type="entry name" value="Chaperone clpB 1, putative"/>
    <property type="match status" value="1"/>
</dbReference>
<dbReference type="RefSeq" id="WP_137696443.1">
    <property type="nucleotide sequence ID" value="NZ_CP061336.1"/>
</dbReference>
<organism evidence="8 9">
    <name type="scientific">Ruminiclostridium herbifermentans</name>
    <dbReference type="NCBI Taxonomy" id="2488810"/>
    <lineage>
        <taxon>Bacteria</taxon>
        <taxon>Bacillati</taxon>
        <taxon>Bacillota</taxon>
        <taxon>Clostridia</taxon>
        <taxon>Eubacteriales</taxon>
        <taxon>Oscillospiraceae</taxon>
        <taxon>Ruminiclostridium</taxon>
    </lineage>
</organism>
<dbReference type="CDD" id="cd19499">
    <property type="entry name" value="RecA-like_ClpB_Hsp104-like"/>
    <property type="match status" value="1"/>
</dbReference>
<feature type="domain" description="Clp ATPase C-terminal" evidence="7">
    <location>
        <begin position="690"/>
        <end position="780"/>
    </location>
</feature>
<feature type="compositionally biased region" description="Polar residues" evidence="5">
    <location>
        <begin position="110"/>
        <end position="120"/>
    </location>
</feature>
<dbReference type="InterPro" id="IPR003593">
    <property type="entry name" value="AAA+_ATPase"/>
</dbReference>
<evidence type="ECO:0000256" key="1">
    <source>
        <dbReference type="ARBA" id="ARBA00022741"/>
    </source>
</evidence>
<dbReference type="EMBL" id="CP061336">
    <property type="protein sequence ID" value="QNU68331.1"/>
    <property type="molecule type" value="Genomic_DNA"/>
</dbReference>
<dbReference type="Proteomes" id="UP000306409">
    <property type="component" value="Chromosome"/>
</dbReference>
<evidence type="ECO:0000256" key="2">
    <source>
        <dbReference type="ARBA" id="ARBA00022840"/>
    </source>
</evidence>
<dbReference type="GO" id="GO:0005524">
    <property type="term" value="F:ATP binding"/>
    <property type="evidence" value="ECO:0007669"/>
    <property type="project" value="UniProtKB-KW"/>
</dbReference>
<dbReference type="KEGG" id="rher:EHE19_007965"/>
<dbReference type="GO" id="GO:0034605">
    <property type="term" value="P:cellular response to heat"/>
    <property type="evidence" value="ECO:0007669"/>
    <property type="project" value="TreeGrafter"/>
</dbReference>
<reference evidence="8 9" key="1">
    <citation type="submission" date="2020-09" db="EMBL/GenBank/DDBJ databases">
        <title>Characterization and genome sequencing of Ruminiclostridium sp. nov. MA18.</title>
        <authorList>
            <person name="Rettenmaier R."/>
            <person name="Kowollik M.-L."/>
            <person name="Liebl W."/>
            <person name="Zverlov V."/>
        </authorList>
    </citation>
    <scope>NUCLEOTIDE SEQUENCE [LARGE SCALE GENOMIC DNA]</scope>
    <source>
        <strain evidence="8 9">MA18</strain>
    </source>
</reference>
<evidence type="ECO:0000313" key="9">
    <source>
        <dbReference type="Proteomes" id="UP000306409"/>
    </source>
</evidence>
<dbReference type="CDD" id="cd00009">
    <property type="entry name" value="AAA"/>
    <property type="match status" value="1"/>
</dbReference>
<keyword evidence="3" id="KW-0143">Chaperone</keyword>
<dbReference type="SMART" id="SM00382">
    <property type="entry name" value="AAA"/>
    <property type="match status" value="2"/>
</dbReference>
<keyword evidence="2 8" id="KW-0067">ATP-binding</keyword>
<dbReference type="AlphaFoldDB" id="A0A4V6YE69"/>
<keyword evidence="9" id="KW-1185">Reference proteome</keyword>
<dbReference type="InterPro" id="IPR019489">
    <property type="entry name" value="Clp_ATPase_C"/>
</dbReference>
<dbReference type="SMART" id="SM01086">
    <property type="entry name" value="ClpB_D2-small"/>
    <property type="match status" value="1"/>
</dbReference>
<keyword evidence="1" id="KW-0547">Nucleotide-binding</keyword>
<dbReference type="InterPro" id="IPR027417">
    <property type="entry name" value="P-loop_NTPase"/>
</dbReference>
<dbReference type="InterPro" id="IPR003959">
    <property type="entry name" value="ATPase_AAA_core"/>
</dbReference>
<dbReference type="Pfam" id="PF10431">
    <property type="entry name" value="ClpB_D2-small"/>
    <property type="match status" value="1"/>
</dbReference>
<dbReference type="Gene3D" id="1.10.8.60">
    <property type="match status" value="2"/>
</dbReference>
<dbReference type="OrthoDB" id="9803641at2"/>
<feature type="compositionally biased region" description="Basic and acidic residues" evidence="5">
    <location>
        <begin position="125"/>
        <end position="142"/>
    </location>
</feature>
<dbReference type="FunFam" id="3.40.50.300:FF:000025">
    <property type="entry name" value="ATP-dependent Clp protease subunit"/>
    <property type="match status" value="1"/>
</dbReference>
<dbReference type="PROSITE" id="PS00871">
    <property type="entry name" value="CLPAB_2"/>
    <property type="match status" value="1"/>
</dbReference>
<dbReference type="InterPro" id="IPR001270">
    <property type="entry name" value="ClpA/B"/>
</dbReference>
<evidence type="ECO:0000313" key="8">
    <source>
        <dbReference type="EMBL" id="QNU68331.1"/>
    </source>
</evidence>
<dbReference type="GO" id="GO:0008233">
    <property type="term" value="F:peptidase activity"/>
    <property type="evidence" value="ECO:0007669"/>
    <property type="project" value="UniProtKB-KW"/>
</dbReference>
<evidence type="ECO:0000259" key="7">
    <source>
        <dbReference type="SMART" id="SM01086"/>
    </source>
</evidence>
<evidence type="ECO:0000256" key="4">
    <source>
        <dbReference type="SAM" id="Coils"/>
    </source>
</evidence>
<feature type="domain" description="AAA+ ATPase" evidence="6">
    <location>
        <begin position="187"/>
        <end position="332"/>
    </location>
</feature>
<dbReference type="Pfam" id="PF07724">
    <property type="entry name" value="AAA_2"/>
    <property type="match status" value="1"/>
</dbReference>
<keyword evidence="8" id="KW-0645">Protease</keyword>
<dbReference type="InterPro" id="IPR041546">
    <property type="entry name" value="ClpA/ClpB_AAA_lid"/>
</dbReference>
<feature type="domain" description="AAA+ ATPase" evidence="6">
    <location>
        <begin position="519"/>
        <end position="687"/>
    </location>
</feature>
<keyword evidence="8" id="KW-0378">Hydrolase</keyword>
<proteinExistence type="predicted"/>
<evidence type="ECO:0000256" key="3">
    <source>
        <dbReference type="ARBA" id="ARBA00023186"/>
    </source>
</evidence>
<sequence length="783" mass="87744">MIKCSICNKNIAVVFVTKLVDGKQIQEGLCVSCARKQNLQPIDQLLSQTGMTEEELDNISKQVGDMLEGIDGNEIIEALQDEVGNLNESNPFFGMLNKAFPKVNNISNSNIDSEASTNSQDTNGGDDKDNKNSSKTKVQDKKGNKKKKYLDMYGTNLIDKARNGAIDKVVGRNKEIDRVVQILNRRTKNNPVLIGEPGVGKTAIAEGLAMRIALKEVPVKLYDAEVYLLDMTSVVAGTQFRGQFESRMKGIIDEAKSFGNIILVIDELHNIMGAGEAEGAMNAANILKPALSRGEIQVIGATTLTEYRKNIEKDSALERRFQPIIVDEPSMEESVEILMGIKHYYEEYHRVKISEEVVRAAVNYSERYITDRFLPDKAIDVIDEAGSRANLRNVKLAELQKYKDELVKVQEAKDNAISADSIEDYQKAADLKVHECKLIEMIKEIEDTNNDVSLTTEDIASVIEAWTKIPIQRLSEEESQKLMSLEDRIHKRVIGQNKAVEGVAKAIRRSRSGFKKKKKPASFIFVGPTGVGKTELVRALAIELFASEESLIRLDMSEYMEKHTVSKLIGSPPGYVGYDDAGQLTEKVRRKPYSVILMDEIEKAHPDVFNMLLQILEDGRLTDSHGRTVSFENTVIIMTSNAGTNLKSNGIGFSNNSYSALESRVKDVIKETFRPEFLNRIDEVIVFTELNKEELRKIIDLMLDEVLQEAKEKNIKVNVSDSVKEFILQKGYDVKFGARPLRRAIQTYIEDVLSEEYLKGNVKEGSLVGIDLDENQEIKLSII</sequence>
<protein>
    <submittedName>
        <fullName evidence="8">ATP-dependent Clp protease ATP-binding subunit</fullName>
    </submittedName>
</protein>
<feature type="coiled-coil region" evidence="4">
    <location>
        <begin position="392"/>
        <end position="451"/>
    </location>
</feature>
<evidence type="ECO:0000259" key="6">
    <source>
        <dbReference type="SMART" id="SM00382"/>
    </source>
</evidence>
<dbReference type="InterPro" id="IPR050130">
    <property type="entry name" value="ClpA_ClpB"/>
</dbReference>
<dbReference type="GO" id="GO:0006508">
    <property type="term" value="P:proteolysis"/>
    <property type="evidence" value="ECO:0007669"/>
    <property type="project" value="UniProtKB-KW"/>
</dbReference>
<evidence type="ECO:0000256" key="5">
    <source>
        <dbReference type="SAM" id="MobiDB-lite"/>
    </source>
</evidence>
<dbReference type="Pfam" id="PF00004">
    <property type="entry name" value="AAA"/>
    <property type="match status" value="1"/>
</dbReference>
<dbReference type="Pfam" id="PF17871">
    <property type="entry name" value="AAA_lid_9"/>
    <property type="match status" value="1"/>
</dbReference>
<dbReference type="PRINTS" id="PR00300">
    <property type="entry name" value="CLPPROTEASEA"/>
</dbReference>
<keyword evidence="4" id="KW-0175">Coiled coil</keyword>
<dbReference type="PANTHER" id="PTHR11638:SF175">
    <property type="entry name" value="ATP-DEPENDENT CLP PROTEASE, ATP-BINDING SUBUNIT CLPC"/>
    <property type="match status" value="1"/>
</dbReference>
<dbReference type="GO" id="GO:0005737">
    <property type="term" value="C:cytoplasm"/>
    <property type="evidence" value="ECO:0007669"/>
    <property type="project" value="TreeGrafter"/>
</dbReference>
<accession>A0A4V6YE69</accession>
<dbReference type="InterPro" id="IPR028299">
    <property type="entry name" value="ClpA/B_CS2"/>
</dbReference>
<dbReference type="SUPFAM" id="SSF52540">
    <property type="entry name" value="P-loop containing nucleoside triphosphate hydrolases"/>
    <property type="match status" value="2"/>
</dbReference>
<dbReference type="PANTHER" id="PTHR11638">
    <property type="entry name" value="ATP-DEPENDENT CLP PROTEASE"/>
    <property type="match status" value="1"/>
</dbReference>
<dbReference type="Gene3D" id="4.10.860.10">
    <property type="entry name" value="UVR domain"/>
    <property type="match status" value="1"/>
</dbReference>
<name>A0A4V6YE69_9FIRM</name>
<feature type="region of interest" description="Disordered" evidence="5">
    <location>
        <begin position="110"/>
        <end position="145"/>
    </location>
</feature>
<dbReference type="Gene3D" id="3.40.50.300">
    <property type="entry name" value="P-loop containing nucleotide triphosphate hydrolases"/>
    <property type="match status" value="2"/>
</dbReference>